<evidence type="ECO:0000313" key="1">
    <source>
        <dbReference type="EMBL" id="SMQ48773.1"/>
    </source>
</evidence>
<accession>A0A1X7RMY7</accession>
<organism evidence="1 2">
    <name type="scientific">Zymoseptoria tritici (strain ST99CH_3D7)</name>
    <dbReference type="NCBI Taxonomy" id="1276538"/>
    <lineage>
        <taxon>Eukaryota</taxon>
        <taxon>Fungi</taxon>
        <taxon>Dikarya</taxon>
        <taxon>Ascomycota</taxon>
        <taxon>Pezizomycotina</taxon>
        <taxon>Dothideomycetes</taxon>
        <taxon>Dothideomycetidae</taxon>
        <taxon>Mycosphaerellales</taxon>
        <taxon>Mycosphaerellaceae</taxon>
        <taxon>Zymoseptoria</taxon>
    </lineage>
</organism>
<dbReference type="PANTHER" id="PTHR35186:SF4">
    <property type="entry name" value="PRION-INHIBITION AND PROPAGATION HELO DOMAIN-CONTAINING PROTEIN"/>
    <property type="match status" value="1"/>
</dbReference>
<dbReference type="Proteomes" id="UP000215127">
    <property type="component" value="Chromosome 3"/>
</dbReference>
<dbReference type="AlphaFoldDB" id="A0A1X7RMY7"/>
<evidence type="ECO:0000313" key="2">
    <source>
        <dbReference type="Proteomes" id="UP000215127"/>
    </source>
</evidence>
<gene>
    <name evidence="1" type="ORF">ZT3D7_G3923</name>
</gene>
<name>A0A1X7RMY7_ZYMT9</name>
<protein>
    <submittedName>
        <fullName evidence="1">Uncharacterized protein</fullName>
    </submittedName>
</protein>
<dbReference type="EMBL" id="LT853694">
    <property type="protein sequence ID" value="SMQ48773.1"/>
    <property type="molecule type" value="Genomic_DNA"/>
</dbReference>
<sequence>MLHGCMPIEKIERDFRTLLTEDWSTPTHIHLASKLRSKHGENYQLFQAGMQGICNDIKAVVVILGLWPSRDEMSNEQLDIIVKQHRSPSSGSSRVQTRFRFTFKHKAIKSAFTSLATDIDSLSNRLKNNQIWQNLKHNERVQDASDQVQRQRHHLKALAHEIERATASARHTRSVEFAILLDSGTVAREHMPQAARYLLAFHDQSSWKQANFHVSDTEAVHDLSPQHGGTPADIEDIWKLIQTLVQPQQCIELHLDLRGQPCLTGNYIPQPGSGLSTHHNRLNLISARGMLGKTVPRASRLQTAAIFTSWVQLLYGTPFMTTAWAADDIKFNDTDPGTLPLKAPLLCLRTGLDQVSTALQTPAPAMQGAALFMLGIFLIELYTNKPCSGLRDPTHISTTGLANLLNELMETEAHDLPIAYARAVSDCWRLGHMPSAFDAEFGDLTDRVTRTAAIL</sequence>
<keyword evidence="2" id="KW-1185">Reference proteome</keyword>
<reference evidence="1 2" key="1">
    <citation type="submission" date="2016-06" db="EMBL/GenBank/DDBJ databases">
        <authorList>
            <person name="Kjaerup R.B."/>
            <person name="Dalgaard T.S."/>
            <person name="Juul-Madsen H.R."/>
        </authorList>
    </citation>
    <scope>NUCLEOTIDE SEQUENCE [LARGE SCALE GENOMIC DNA]</scope>
</reference>
<dbReference type="PANTHER" id="PTHR35186">
    <property type="entry name" value="ANK_REP_REGION DOMAIN-CONTAINING PROTEIN"/>
    <property type="match status" value="1"/>
</dbReference>
<proteinExistence type="predicted"/>